<dbReference type="AlphaFoldDB" id="A0A8H4LUQ2"/>
<dbReference type="Pfam" id="PF00226">
    <property type="entry name" value="DnaJ"/>
    <property type="match status" value="1"/>
</dbReference>
<comment type="subcellular location">
    <subcellularLocation>
        <location evidence="3">Cytoplasm</location>
    </subcellularLocation>
    <subcellularLocation>
        <location evidence="2">Nucleus</location>
    </subcellularLocation>
</comment>
<dbReference type="GO" id="GO:0005634">
    <property type="term" value="C:nucleus"/>
    <property type="evidence" value="ECO:0007669"/>
    <property type="project" value="UniProtKB-SubCell"/>
</dbReference>
<name>A0A8H4LUQ2_9HYPO</name>
<dbReference type="CDD" id="cd06257">
    <property type="entry name" value="DnaJ"/>
    <property type="match status" value="1"/>
</dbReference>
<evidence type="ECO:0000313" key="15">
    <source>
        <dbReference type="EMBL" id="KAF4505266.1"/>
    </source>
</evidence>
<dbReference type="GO" id="GO:0005737">
    <property type="term" value="C:cytoplasm"/>
    <property type="evidence" value="ECO:0007669"/>
    <property type="project" value="UniProtKB-SubCell"/>
</dbReference>
<dbReference type="InterPro" id="IPR001623">
    <property type="entry name" value="DnaJ_domain"/>
</dbReference>
<gene>
    <name evidence="15" type="ORF">G6O67_007232</name>
</gene>
<evidence type="ECO:0000259" key="14">
    <source>
        <dbReference type="PROSITE" id="PS51074"/>
    </source>
</evidence>
<keyword evidence="8" id="KW-0479">Metal-binding</keyword>
<dbReference type="SUPFAM" id="SSF46565">
    <property type="entry name" value="Chaperone J-domain"/>
    <property type="match status" value="1"/>
</dbReference>
<evidence type="ECO:0000256" key="1">
    <source>
        <dbReference type="ARBA" id="ARBA00003474"/>
    </source>
</evidence>
<dbReference type="GO" id="GO:0046872">
    <property type="term" value="F:metal ion binding"/>
    <property type="evidence" value="ECO:0007669"/>
    <property type="project" value="UniProtKB-KW"/>
</dbReference>
<dbReference type="SUPFAM" id="SSF144217">
    <property type="entry name" value="CSL zinc finger"/>
    <property type="match status" value="1"/>
</dbReference>
<evidence type="ECO:0000256" key="2">
    <source>
        <dbReference type="ARBA" id="ARBA00004123"/>
    </source>
</evidence>
<evidence type="ECO:0000313" key="16">
    <source>
        <dbReference type="Proteomes" id="UP000557566"/>
    </source>
</evidence>
<keyword evidence="7" id="KW-0963">Cytoplasm</keyword>
<proteinExistence type="inferred from homology"/>
<evidence type="ECO:0000259" key="13">
    <source>
        <dbReference type="PROSITE" id="PS50076"/>
    </source>
</evidence>
<comment type="pathway">
    <text evidence="4">Protein modification; peptidyl-diphthamide biosynthesis.</text>
</comment>
<keyword evidence="10" id="KW-0408">Iron</keyword>
<dbReference type="InterPro" id="IPR036869">
    <property type="entry name" value="J_dom_sf"/>
</dbReference>
<feature type="compositionally biased region" description="Basic and acidic residues" evidence="12">
    <location>
        <begin position="1"/>
        <end position="12"/>
    </location>
</feature>
<sequence>MADPHLSPEERPPPPTATHYEILGLSPATLDNFSSNKDASSPLIKHAYRRALLRNHPDKAKSDPSRTLPSCRNSTPVYTVDQMAQAFAVLSSPARRAAYDASLRLSHARPGSAPAHFHTGVENVDLDDLLFDDDGQRWSRPCRCGNDRGYSFDEADLLDAADDGLLMVGCQDCSLWLRVHFAVVEDAEPSASGNPTT</sequence>
<reference evidence="15 16" key="1">
    <citation type="journal article" date="2020" name="Genome Biol. Evol.">
        <title>A new high-quality draft genome assembly of the Chinese cordyceps Ophiocordyceps sinensis.</title>
        <authorList>
            <person name="Shu R."/>
            <person name="Zhang J."/>
            <person name="Meng Q."/>
            <person name="Zhang H."/>
            <person name="Zhou G."/>
            <person name="Li M."/>
            <person name="Wu P."/>
            <person name="Zhao Y."/>
            <person name="Chen C."/>
            <person name="Qin Q."/>
        </authorList>
    </citation>
    <scope>NUCLEOTIDE SEQUENCE [LARGE SCALE GENOMIC DNA]</scope>
    <source>
        <strain evidence="15 16">IOZ07</strain>
    </source>
</reference>
<evidence type="ECO:0000256" key="4">
    <source>
        <dbReference type="ARBA" id="ARBA00005156"/>
    </source>
</evidence>
<feature type="region of interest" description="Disordered" evidence="12">
    <location>
        <begin position="1"/>
        <end position="20"/>
    </location>
</feature>
<dbReference type="EMBL" id="JAAVMX010000008">
    <property type="protein sequence ID" value="KAF4505266.1"/>
    <property type="molecule type" value="Genomic_DNA"/>
</dbReference>
<evidence type="ECO:0000256" key="11">
    <source>
        <dbReference type="ARBA" id="ARBA00023242"/>
    </source>
</evidence>
<evidence type="ECO:0000256" key="8">
    <source>
        <dbReference type="ARBA" id="ARBA00022723"/>
    </source>
</evidence>
<keyword evidence="11" id="KW-0539">Nucleus</keyword>
<evidence type="ECO:0000256" key="9">
    <source>
        <dbReference type="ARBA" id="ARBA00022833"/>
    </source>
</evidence>
<evidence type="ECO:0000256" key="3">
    <source>
        <dbReference type="ARBA" id="ARBA00004496"/>
    </source>
</evidence>
<dbReference type="InterPro" id="IPR036671">
    <property type="entry name" value="DPH_MB_sf"/>
</dbReference>
<evidence type="ECO:0000256" key="7">
    <source>
        <dbReference type="ARBA" id="ARBA00022490"/>
    </source>
</evidence>
<evidence type="ECO:0000256" key="6">
    <source>
        <dbReference type="ARBA" id="ARBA00021797"/>
    </source>
</evidence>
<feature type="domain" description="DPH-type MB" evidence="14">
    <location>
        <begin position="120"/>
        <end position="182"/>
    </location>
</feature>
<dbReference type="Gene3D" id="3.10.660.10">
    <property type="entry name" value="DPH Zinc finger"/>
    <property type="match status" value="1"/>
</dbReference>
<evidence type="ECO:0000256" key="12">
    <source>
        <dbReference type="SAM" id="MobiDB-lite"/>
    </source>
</evidence>
<organism evidence="15 16">
    <name type="scientific">Ophiocordyceps sinensis</name>
    <dbReference type="NCBI Taxonomy" id="72228"/>
    <lineage>
        <taxon>Eukaryota</taxon>
        <taxon>Fungi</taxon>
        <taxon>Dikarya</taxon>
        <taxon>Ascomycota</taxon>
        <taxon>Pezizomycotina</taxon>
        <taxon>Sordariomycetes</taxon>
        <taxon>Hypocreomycetidae</taxon>
        <taxon>Hypocreales</taxon>
        <taxon>Ophiocordycipitaceae</taxon>
        <taxon>Ophiocordyceps</taxon>
    </lineage>
</organism>
<keyword evidence="16" id="KW-1185">Reference proteome</keyword>
<evidence type="ECO:0000256" key="10">
    <source>
        <dbReference type="ARBA" id="ARBA00023004"/>
    </source>
</evidence>
<dbReference type="PROSITE" id="PS51074">
    <property type="entry name" value="DPH_MB"/>
    <property type="match status" value="1"/>
</dbReference>
<dbReference type="SMART" id="SM00271">
    <property type="entry name" value="DnaJ"/>
    <property type="match status" value="1"/>
</dbReference>
<dbReference type="PROSITE" id="PS50076">
    <property type="entry name" value="DNAJ_2"/>
    <property type="match status" value="1"/>
</dbReference>
<comment type="caution">
    <text evidence="15">The sequence shown here is derived from an EMBL/GenBank/DDBJ whole genome shotgun (WGS) entry which is preliminary data.</text>
</comment>
<accession>A0A8H4LUQ2</accession>
<protein>
    <recommendedName>
        <fullName evidence="6">Diphthamide biosynthesis protein 4</fullName>
    </recommendedName>
</protein>
<dbReference type="InterPro" id="IPR007872">
    <property type="entry name" value="DPH_MB_dom"/>
</dbReference>
<comment type="function">
    <text evidence="1">Required for the first step of diphthamide biosynthesis, the transfer of 3-amino-3-carboxypropyl from S-adenosyl-L-methionine to a histidine residue. Diphthamide is a post-translational modification of histidine which occurs in elongation factor 2.</text>
</comment>
<dbReference type="Proteomes" id="UP000557566">
    <property type="component" value="Unassembled WGS sequence"/>
</dbReference>
<dbReference type="OrthoDB" id="18529at2759"/>
<dbReference type="PANTHER" id="PTHR21454:SF46">
    <property type="entry name" value="DIPHTHAMIDE BIOSYNTHESIS PROTEIN 4"/>
    <property type="match status" value="1"/>
</dbReference>
<dbReference type="UniPathway" id="UPA00559"/>
<feature type="domain" description="J" evidence="13">
    <location>
        <begin position="18"/>
        <end position="103"/>
    </location>
</feature>
<dbReference type="PANTHER" id="PTHR21454">
    <property type="entry name" value="DPH3 HOMOLOG-RELATED"/>
    <property type="match status" value="1"/>
</dbReference>
<dbReference type="Pfam" id="PF05207">
    <property type="entry name" value="Zn_ribbon_CSL"/>
    <property type="match status" value="1"/>
</dbReference>
<dbReference type="GO" id="GO:0017183">
    <property type="term" value="P:protein histidyl modification to diphthamide"/>
    <property type="evidence" value="ECO:0007669"/>
    <property type="project" value="UniProtKB-UniPathway"/>
</dbReference>
<comment type="similarity">
    <text evidence="5">Belongs to the DPH4 family.</text>
</comment>
<dbReference type="Gene3D" id="1.10.287.110">
    <property type="entry name" value="DnaJ domain"/>
    <property type="match status" value="1"/>
</dbReference>
<dbReference type="InterPro" id="IPR044248">
    <property type="entry name" value="DPH3/4-like"/>
</dbReference>
<evidence type="ECO:0000256" key="5">
    <source>
        <dbReference type="ARBA" id="ARBA00006169"/>
    </source>
</evidence>
<keyword evidence="9" id="KW-0862">Zinc</keyword>